<name>A0ABT6Y5R1_9BACT</name>
<dbReference type="Gene3D" id="2.60.40.1470">
    <property type="entry name" value="ApaG domain"/>
    <property type="match status" value="1"/>
</dbReference>
<dbReference type="InterPro" id="IPR036767">
    <property type="entry name" value="ApaG_sf"/>
</dbReference>
<dbReference type="InterPro" id="IPR050718">
    <property type="entry name" value="ApaG-like"/>
</dbReference>
<proteinExistence type="predicted"/>
<dbReference type="Proteomes" id="UP001236507">
    <property type="component" value="Unassembled WGS sequence"/>
</dbReference>
<sequence length="128" mass="14526">MVSAITHGIKVTVETEYQPQYSNPSHAHFVFSYRIKIENESEYTVKLLHRHWIIVDANGLERQVSGEGVVGQQPIIEPGQSHEYSSGCNFNTSIGKMKGSYTMERVFDGKKFNVAVPDFTMTVPYRLN</sequence>
<evidence type="ECO:0000259" key="1">
    <source>
        <dbReference type="PROSITE" id="PS51087"/>
    </source>
</evidence>
<gene>
    <name evidence="2" type="primary">apaG</name>
    <name evidence="2" type="ORF">QM524_06790</name>
</gene>
<dbReference type="RefSeq" id="WP_095160082.1">
    <property type="nucleotide sequence ID" value="NZ_JASHIF010000004.1"/>
</dbReference>
<dbReference type="EMBL" id="JASHIF010000004">
    <property type="protein sequence ID" value="MDI9858907.1"/>
    <property type="molecule type" value="Genomic_DNA"/>
</dbReference>
<comment type="caution">
    <text evidence="2">The sequence shown here is derived from an EMBL/GenBank/DDBJ whole genome shotgun (WGS) entry which is preliminary data.</text>
</comment>
<dbReference type="PANTHER" id="PTHR47191:SF2">
    <property type="entry name" value="OS05G0170800 PROTEIN"/>
    <property type="match status" value="1"/>
</dbReference>
<reference evidence="2 3" key="1">
    <citation type="submission" date="2023-05" db="EMBL/GenBank/DDBJ databases">
        <title>Novel species of genus Flectobacillus isolated from stream in China.</title>
        <authorList>
            <person name="Lu H."/>
        </authorList>
    </citation>
    <scope>NUCLEOTIDE SEQUENCE [LARGE SCALE GENOMIC DNA]</scope>
    <source>
        <strain evidence="2 3">KCTC 42575</strain>
    </source>
</reference>
<keyword evidence="3" id="KW-1185">Reference proteome</keyword>
<dbReference type="NCBIfam" id="NF003967">
    <property type="entry name" value="PRK05461.1"/>
    <property type="match status" value="1"/>
</dbReference>
<accession>A0ABT6Y5R1</accession>
<dbReference type="PANTHER" id="PTHR47191">
    <property type="entry name" value="OS05G0170800 PROTEIN"/>
    <property type="match status" value="1"/>
</dbReference>
<protein>
    <submittedName>
        <fullName evidence="2">Co2+/Mg2+ efflux protein ApaG</fullName>
    </submittedName>
</protein>
<organism evidence="2 3">
    <name type="scientific">Flectobacillus roseus</name>
    <dbReference type="NCBI Taxonomy" id="502259"/>
    <lineage>
        <taxon>Bacteria</taxon>
        <taxon>Pseudomonadati</taxon>
        <taxon>Bacteroidota</taxon>
        <taxon>Cytophagia</taxon>
        <taxon>Cytophagales</taxon>
        <taxon>Flectobacillaceae</taxon>
        <taxon>Flectobacillus</taxon>
    </lineage>
</organism>
<evidence type="ECO:0000313" key="3">
    <source>
        <dbReference type="Proteomes" id="UP001236507"/>
    </source>
</evidence>
<dbReference type="SUPFAM" id="SSF110069">
    <property type="entry name" value="ApaG-like"/>
    <property type="match status" value="1"/>
</dbReference>
<feature type="domain" description="ApaG" evidence="1">
    <location>
        <begin position="3"/>
        <end position="128"/>
    </location>
</feature>
<dbReference type="InterPro" id="IPR007474">
    <property type="entry name" value="ApaG_domain"/>
</dbReference>
<dbReference type="PROSITE" id="PS51087">
    <property type="entry name" value="APAG"/>
    <property type="match status" value="1"/>
</dbReference>
<dbReference type="Pfam" id="PF04379">
    <property type="entry name" value="DUF525"/>
    <property type="match status" value="1"/>
</dbReference>
<evidence type="ECO:0000313" key="2">
    <source>
        <dbReference type="EMBL" id="MDI9858907.1"/>
    </source>
</evidence>